<dbReference type="EMBL" id="WWEN01000013">
    <property type="protein sequence ID" value="MYM57572.1"/>
    <property type="molecule type" value="Genomic_DNA"/>
</dbReference>
<dbReference type="Pfam" id="PF12146">
    <property type="entry name" value="Hydrolase_4"/>
    <property type="match status" value="1"/>
</dbReference>
<feature type="domain" description="Serine aminopeptidase S33" evidence="1">
    <location>
        <begin position="79"/>
        <end position="313"/>
    </location>
</feature>
<dbReference type="PRINTS" id="PR00111">
    <property type="entry name" value="ABHYDROLASE"/>
</dbReference>
<dbReference type="RefSeq" id="WP_160975477.1">
    <property type="nucleotide sequence ID" value="NZ_WWEN01000013.1"/>
</dbReference>
<keyword evidence="2" id="KW-0378">Hydrolase</keyword>
<dbReference type="InterPro" id="IPR022742">
    <property type="entry name" value="Hydrolase_4"/>
</dbReference>
<dbReference type="InterPro" id="IPR000073">
    <property type="entry name" value="AB_hydrolase_1"/>
</dbReference>
<dbReference type="InterPro" id="IPR029058">
    <property type="entry name" value="AB_hydrolase_fold"/>
</dbReference>
<protein>
    <submittedName>
        <fullName evidence="2">Alpha/beta fold hydrolase</fullName>
    </submittedName>
</protein>
<comment type="caution">
    <text evidence="2">The sequence shown here is derived from an EMBL/GenBank/DDBJ whole genome shotgun (WGS) entry which is preliminary data.</text>
</comment>
<keyword evidence="3" id="KW-1185">Reference proteome</keyword>
<dbReference type="PANTHER" id="PTHR42886:SF29">
    <property type="entry name" value="PUMMELIG, ISOFORM A"/>
    <property type="match status" value="1"/>
</dbReference>
<sequence length="327" mass="35164">MFVVAGLLGLLALMLLLICAMVFWPRTHPFLAGGRTAEEYRAIEIANGVVFDQVFRFRSEQYDIDDGGVIAARLFGDGAARDVIVLIHGIGAAGERWNNPAGLLAGATGAQVVVLDLRGHNRSSGRRYDLNRIGQYEDDLAQVIAAIRSENPGARVWLAGHSMGGGVVLRFALKADRPQVAGYLLFAPVFGPGPTAPRSPPADPVLRIDRARMTGLILLNLAGIRRFNHLPVAYLNAPPDFPAYSFAAMASSLPLPPQTAGDGLSAMEAPFLIVAGAEDMAVYAEGYRDVVAAHDKGRVEIIPGLGHDSLLNERGTYAVITQWFRQQ</sequence>
<dbReference type="PANTHER" id="PTHR42886">
    <property type="entry name" value="RE40534P-RELATED"/>
    <property type="match status" value="1"/>
</dbReference>
<dbReference type="AlphaFoldDB" id="A0A6L8LWC5"/>
<reference evidence="2 3" key="1">
    <citation type="submission" date="2020-01" db="EMBL/GenBank/DDBJ databases">
        <authorList>
            <person name="Chen S."/>
        </authorList>
    </citation>
    <scope>NUCLEOTIDE SEQUENCE [LARGE SCALE GENOMIC DNA]</scope>
    <source>
        <strain evidence="2 3">GS-10</strain>
    </source>
</reference>
<name>A0A6L8LWC5_9RHOB</name>
<evidence type="ECO:0000313" key="2">
    <source>
        <dbReference type="EMBL" id="MYM57572.1"/>
    </source>
</evidence>
<dbReference type="Proteomes" id="UP000479043">
    <property type="component" value="Unassembled WGS sequence"/>
</dbReference>
<accession>A0A6L8LWC5</accession>
<proteinExistence type="predicted"/>
<gene>
    <name evidence="2" type="ORF">GR167_19805</name>
</gene>
<organism evidence="2 3">
    <name type="scientific">Thalassovita mangrovi</name>
    <dbReference type="NCBI Taxonomy" id="2692236"/>
    <lineage>
        <taxon>Bacteria</taxon>
        <taxon>Pseudomonadati</taxon>
        <taxon>Pseudomonadota</taxon>
        <taxon>Alphaproteobacteria</taxon>
        <taxon>Rhodobacterales</taxon>
        <taxon>Roseobacteraceae</taxon>
        <taxon>Thalassovita</taxon>
    </lineage>
</organism>
<evidence type="ECO:0000313" key="3">
    <source>
        <dbReference type="Proteomes" id="UP000479043"/>
    </source>
</evidence>
<dbReference type="SUPFAM" id="SSF53474">
    <property type="entry name" value="alpha/beta-Hydrolases"/>
    <property type="match status" value="1"/>
</dbReference>
<evidence type="ECO:0000259" key="1">
    <source>
        <dbReference type="Pfam" id="PF12146"/>
    </source>
</evidence>
<dbReference type="GO" id="GO:0016787">
    <property type="term" value="F:hydrolase activity"/>
    <property type="evidence" value="ECO:0007669"/>
    <property type="project" value="UniProtKB-KW"/>
</dbReference>
<dbReference type="Gene3D" id="3.40.50.1820">
    <property type="entry name" value="alpha/beta hydrolase"/>
    <property type="match status" value="1"/>
</dbReference>